<dbReference type="InterPro" id="IPR032787">
    <property type="entry name" value="Prok-E2_D"/>
</dbReference>
<protein>
    <recommendedName>
        <fullName evidence="2">PRTRC system protein B</fullName>
    </recommendedName>
</protein>
<accession>A0A0F9DNG7</accession>
<sequence>MVQQTEQKTRRARAYNWGLSKNLDVPSDPLQIRLDFHNEVVVMTTFEKKTGSTTGSTKVVSAMDVAHALARELSYGTGLLPANTLWWSNTKEGPVFALWEGPRVRKLALQEHANQPPKRFTIPLPGLVFLCMPGKVPWVYAMKKRPTKLTDIVYRAPFCNVFENGRICQGSHKFPKAPAEVPESFLRSFFSPTADLRNRSAQFEQNIVHLWEFLEGKKTYPLDDLVKHGRLKDLEQMDMKGI</sequence>
<dbReference type="EMBL" id="LAZR01028226">
    <property type="protein sequence ID" value="KKL63278.1"/>
    <property type="molecule type" value="Genomic_DNA"/>
</dbReference>
<dbReference type="Pfam" id="PF14460">
    <property type="entry name" value="Prok-E2_D"/>
    <property type="match status" value="1"/>
</dbReference>
<comment type="caution">
    <text evidence="1">The sequence shown here is derived from an EMBL/GenBank/DDBJ whole genome shotgun (WGS) entry which is preliminary data.</text>
</comment>
<proteinExistence type="predicted"/>
<dbReference type="AlphaFoldDB" id="A0A0F9DNG7"/>
<reference evidence="1" key="1">
    <citation type="journal article" date="2015" name="Nature">
        <title>Complex archaea that bridge the gap between prokaryotes and eukaryotes.</title>
        <authorList>
            <person name="Spang A."/>
            <person name="Saw J.H."/>
            <person name="Jorgensen S.L."/>
            <person name="Zaremba-Niedzwiedzka K."/>
            <person name="Martijn J."/>
            <person name="Lind A.E."/>
            <person name="van Eijk R."/>
            <person name="Schleper C."/>
            <person name="Guy L."/>
            <person name="Ettema T.J."/>
        </authorList>
    </citation>
    <scope>NUCLEOTIDE SEQUENCE</scope>
</reference>
<evidence type="ECO:0008006" key="2">
    <source>
        <dbReference type="Google" id="ProtNLM"/>
    </source>
</evidence>
<gene>
    <name evidence="1" type="ORF">LCGC14_2176700</name>
</gene>
<name>A0A0F9DNG7_9ZZZZ</name>
<organism evidence="1">
    <name type="scientific">marine sediment metagenome</name>
    <dbReference type="NCBI Taxonomy" id="412755"/>
    <lineage>
        <taxon>unclassified sequences</taxon>
        <taxon>metagenomes</taxon>
        <taxon>ecological metagenomes</taxon>
    </lineage>
</organism>
<evidence type="ECO:0000313" key="1">
    <source>
        <dbReference type="EMBL" id="KKL63278.1"/>
    </source>
</evidence>